<feature type="region of interest" description="Disordered" evidence="1">
    <location>
        <begin position="87"/>
        <end position="119"/>
    </location>
</feature>
<evidence type="ECO:0000256" key="1">
    <source>
        <dbReference type="SAM" id="MobiDB-lite"/>
    </source>
</evidence>
<evidence type="ECO:0000313" key="2">
    <source>
        <dbReference type="EMBL" id="MCW0953097.1"/>
    </source>
</evidence>
<reference evidence="2 3" key="1">
    <citation type="submission" date="2022-10" db="EMBL/GenBank/DDBJ databases">
        <title>Weissella fermenti sp. nov., isolated from fermented cabbage.</title>
        <authorList>
            <person name="Lee J.K."/>
            <person name="Baek J.H."/>
            <person name="Choi D.G."/>
            <person name="Kim J.M."/>
            <person name="Jeon C.O."/>
        </authorList>
    </citation>
    <scope>NUCLEOTIDE SEQUENCE [LARGE SCALE GENOMIC DNA]</scope>
    <source>
        <strain evidence="2 3">KACC 18534</strain>
    </source>
</reference>
<feature type="compositionally biased region" description="Acidic residues" evidence="1">
    <location>
        <begin position="110"/>
        <end position="119"/>
    </location>
</feature>
<dbReference type="Proteomes" id="UP001526225">
    <property type="component" value="Unassembled WGS sequence"/>
</dbReference>
<dbReference type="EMBL" id="JAOZFE010000002">
    <property type="protein sequence ID" value="MCW0953097.1"/>
    <property type="molecule type" value="Genomic_DNA"/>
</dbReference>
<protein>
    <recommendedName>
        <fullName evidence="4">DUF2187 domain-containing protein</fullName>
    </recommendedName>
</protein>
<organism evidence="2 3">
    <name type="scientific">Weissella ceti</name>
    <dbReference type="NCBI Taxonomy" id="759620"/>
    <lineage>
        <taxon>Bacteria</taxon>
        <taxon>Bacillati</taxon>
        <taxon>Bacillota</taxon>
        <taxon>Bacilli</taxon>
        <taxon>Lactobacillales</taxon>
        <taxon>Lactobacillaceae</taxon>
        <taxon>Weissella</taxon>
    </lineage>
</organism>
<evidence type="ECO:0000313" key="3">
    <source>
        <dbReference type="Proteomes" id="UP001526225"/>
    </source>
</evidence>
<name>A0ABT3E3X5_9LACO</name>
<comment type="caution">
    <text evidence="2">The sequence shown here is derived from an EMBL/GenBank/DDBJ whole genome shotgun (WGS) entry which is preliminary data.</text>
</comment>
<dbReference type="RefSeq" id="WP_213408543.1">
    <property type="nucleotide sequence ID" value="NZ_CP074441.1"/>
</dbReference>
<sequence>MAKEPIENTSEFDIGDYVHGKKFANFEHDFDGIVEKIYENSLLVMITEFDPEDSATVNEYNQRAVVRMSETKILKKTDNPAPRMVLAEDDEEDEELKSVAAAEAANAEKENEEDGEETE</sequence>
<evidence type="ECO:0008006" key="4">
    <source>
        <dbReference type="Google" id="ProtNLM"/>
    </source>
</evidence>
<proteinExistence type="predicted"/>
<accession>A0ABT3E3X5</accession>
<keyword evidence="3" id="KW-1185">Reference proteome</keyword>
<gene>
    <name evidence="2" type="ORF">OIT44_03290</name>
</gene>